<accession>A0ABX7NQY5</accession>
<sequence length="1082" mass="115663">MSTRRWMSGLLFIAALLLGAWALLHSGMSGGTAATTQVDRTASTTRAPRASNVNATPRPNAGLRIRGTVVDMHGAPAAGVQVSASQPEPGQSLSELPCPEELAASLGDASRLPHRDFTLFDCALKIPELVEELVGAREGEALIYAETTTGADGTFLLEALPEGPLTLWALGEHGAVLRPGIPAGTEDVQLVLEAGRILVGTVVGEGAPVPGATVTVFSKRDTRYFDTTTGSDGRFRIGPLPGRVQFAVAMKDGWLPTLDYIEAQQQELKLHRAGRLSGQVLSGGAPVPGTRVRVAPGNVIPGDSARGITTDSQGRFSLVLPVGSHSLSASHEERFALAHVTVDSTPANVVLALGSALHVEGTVSDDSRRPVAGARLTLMQTKAESTSLHAVTGSDGRYRAGPVEPGVWLFDVSAPGYLVSQASGEHRLDAPPSPVDITLLRAASVTGLVTDAAGQPLPDIQLVLIRPGPPGAPDDSDTVDSAETDAEGRFILDAEEAGDYRIDNVNEPFLRTSFPVRAPSSGVHLTLRPGASVAGTVVDSHGLPLRDFLVELQAPEEREERLPRRYDSTDARGRFLLRGVEPGRYLLLASDNARDLTHRVWREVELRDGQLTRVELRMEPERTLSALVVDGSGQPVADVFVRAHPPQEDAPSWKVDGRNSHHGAPAGVQTGADGRVTLRGLTEATYDVRIRKPGYTLDTGRSTGGAAGGEGDVLRVGADTAEVRLVLKRKAHIVGRVVGPDGAPVRRFEVNGQQLEDVNGAFAEPLTSYSTSLVIEAEGLAPLMRGLKPLQEGADVNLGVLRMHRARTLHGRVVDAETSEPIPSAVFRASIRPENASEQPRYKYLGRGEVDGTFALHGVDSEPFDLTVSHSGHLDQQLTVSPEQEVLTVRMDRGAHVEVTVKDLEGRPLTARVVFNGDDGDFANERAEKGQLIQRGLEPGPYTVTVDPARYMDRNFPVFIPRRVVVPASGRLQLLFEPRDGGTTVKLRVPDSRRTSVALVSGSVPPLTRVQDLDRAFGQSMPGSRTGDEYTFLHVPAGRATLLVVDPEDESRVHREELDVPPSGTLAREVAPVWQTLASEAD</sequence>
<dbReference type="RefSeq" id="WP_206722860.1">
    <property type="nucleotide sequence ID" value="NZ_CP071090.1"/>
</dbReference>
<protein>
    <submittedName>
        <fullName evidence="3">Carboxypeptidase regulatory-like domain-containing protein</fullName>
    </submittedName>
</protein>
<evidence type="ECO:0000256" key="1">
    <source>
        <dbReference type="ARBA" id="ARBA00022729"/>
    </source>
</evidence>
<keyword evidence="4" id="KW-1185">Reference proteome</keyword>
<dbReference type="Proteomes" id="UP000662747">
    <property type="component" value="Chromosome"/>
</dbReference>
<dbReference type="PANTHER" id="PTHR23303:SF14">
    <property type="entry name" value="BOS COMPLEX SUBUNIT NOMO1-RELATED"/>
    <property type="match status" value="1"/>
</dbReference>
<feature type="compositionally biased region" description="Polar residues" evidence="2">
    <location>
        <begin position="32"/>
        <end position="57"/>
    </location>
</feature>
<proteinExistence type="predicted"/>
<dbReference type="InterPro" id="IPR051417">
    <property type="entry name" value="SDr/BOS_complex"/>
</dbReference>
<evidence type="ECO:0000313" key="3">
    <source>
        <dbReference type="EMBL" id="QSQ21282.1"/>
    </source>
</evidence>
<feature type="region of interest" description="Disordered" evidence="2">
    <location>
        <begin position="32"/>
        <end position="61"/>
    </location>
</feature>
<dbReference type="SUPFAM" id="SSF49452">
    <property type="entry name" value="Starch-binding domain-like"/>
    <property type="match status" value="3"/>
</dbReference>
<gene>
    <name evidence="3" type="ORF">JY651_39850</name>
</gene>
<dbReference type="Gene3D" id="2.60.40.1120">
    <property type="entry name" value="Carboxypeptidase-like, regulatory domain"/>
    <property type="match status" value="5"/>
</dbReference>
<dbReference type="Pfam" id="PF13620">
    <property type="entry name" value="CarboxypepD_reg"/>
    <property type="match status" value="3"/>
</dbReference>
<dbReference type="SUPFAM" id="SSF49464">
    <property type="entry name" value="Carboxypeptidase regulatory domain-like"/>
    <property type="match status" value="4"/>
</dbReference>
<dbReference type="EMBL" id="CP071090">
    <property type="protein sequence ID" value="QSQ21282.1"/>
    <property type="molecule type" value="Genomic_DNA"/>
</dbReference>
<name>A0ABX7NQY5_9BACT</name>
<dbReference type="InterPro" id="IPR008969">
    <property type="entry name" value="CarboxyPept-like_regulatory"/>
</dbReference>
<keyword evidence="1" id="KW-0732">Signal</keyword>
<organism evidence="3 4">
    <name type="scientific">Pyxidicoccus parkwayensis</name>
    <dbReference type="NCBI Taxonomy" id="2813578"/>
    <lineage>
        <taxon>Bacteria</taxon>
        <taxon>Pseudomonadati</taxon>
        <taxon>Myxococcota</taxon>
        <taxon>Myxococcia</taxon>
        <taxon>Myxococcales</taxon>
        <taxon>Cystobacterineae</taxon>
        <taxon>Myxococcaceae</taxon>
        <taxon>Pyxidicoccus</taxon>
    </lineage>
</organism>
<evidence type="ECO:0000256" key="2">
    <source>
        <dbReference type="SAM" id="MobiDB-lite"/>
    </source>
</evidence>
<reference evidence="3 4" key="1">
    <citation type="submission" date="2021-02" db="EMBL/GenBank/DDBJ databases">
        <title>De Novo genome assembly of isolated myxobacteria.</title>
        <authorList>
            <person name="Stevens D.C."/>
        </authorList>
    </citation>
    <scope>NUCLEOTIDE SEQUENCE [LARGE SCALE GENOMIC DNA]</scope>
    <source>
        <strain evidence="4">SCPEA02</strain>
    </source>
</reference>
<dbReference type="PANTHER" id="PTHR23303">
    <property type="entry name" value="CARBOXYPEPTIDASE REGULATORY REGION-CONTAINING"/>
    <property type="match status" value="1"/>
</dbReference>
<evidence type="ECO:0000313" key="4">
    <source>
        <dbReference type="Proteomes" id="UP000662747"/>
    </source>
</evidence>
<feature type="region of interest" description="Disordered" evidence="2">
    <location>
        <begin position="647"/>
        <end position="671"/>
    </location>
</feature>
<dbReference type="InterPro" id="IPR013784">
    <property type="entry name" value="Carb-bd-like_fold"/>
</dbReference>